<dbReference type="RefSeq" id="WP_084664886.1">
    <property type="nucleotide sequence ID" value="NZ_LT838272.1"/>
</dbReference>
<dbReference type="PANTHER" id="PTHR42837:SF2">
    <property type="entry name" value="MEMBRANE METALLOPROTEASE ARASP2, CHLOROPLASTIC-RELATED"/>
    <property type="match status" value="1"/>
</dbReference>
<comment type="subcellular location">
    <subcellularLocation>
        <location evidence="2">Membrane</location>
        <topology evidence="2">Multi-pass membrane protein</topology>
    </subcellularLocation>
</comment>
<feature type="transmembrane region" description="Helical" evidence="11">
    <location>
        <begin position="309"/>
        <end position="328"/>
    </location>
</feature>
<dbReference type="GO" id="GO:0016020">
    <property type="term" value="C:membrane"/>
    <property type="evidence" value="ECO:0007669"/>
    <property type="project" value="UniProtKB-SubCell"/>
</dbReference>
<dbReference type="InterPro" id="IPR041489">
    <property type="entry name" value="PDZ_6"/>
</dbReference>
<dbReference type="SMART" id="SM00228">
    <property type="entry name" value="PDZ"/>
    <property type="match status" value="1"/>
</dbReference>
<keyword evidence="6 11" id="KW-0378">Hydrolase</keyword>
<reference evidence="13 14" key="1">
    <citation type="submission" date="2017-04" db="EMBL/GenBank/DDBJ databases">
        <authorList>
            <person name="Afonso C.L."/>
            <person name="Miller P.J."/>
            <person name="Scott M.A."/>
            <person name="Spackman E."/>
            <person name="Goraichik I."/>
            <person name="Dimitrov K.M."/>
            <person name="Suarez D.L."/>
            <person name="Swayne D.E."/>
        </authorList>
    </citation>
    <scope>NUCLEOTIDE SEQUENCE [LARGE SCALE GENOMIC DNA]</scope>
    <source>
        <strain evidence="13 14">ToBE</strain>
    </source>
</reference>
<dbReference type="Gene3D" id="2.30.42.10">
    <property type="match status" value="1"/>
</dbReference>
<evidence type="ECO:0000256" key="4">
    <source>
        <dbReference type="ARBA" id="ARBA00022670"/>
    </source>
</evidence>
<organism evidence="13 14">
    <name type="scientific">Thermanaeromonas toyohensis ToBE</name>
    <dbReference type="NCBI Taxonomy" id="698762"/>
    <lineage>
        <taxon>Bacteria</taxon>
        <taxon>Bacillati</taxon>
        <taxon>Bacillota</taxon>
        <taxon>Clostridia</taxon>
        <taxon>Neomoorellales</taxon>
        <taxon>Neomoorellaceae</taxon>
        <taxon>Thermanaeromonas</taxon>
    </lineage>
</organism>
<protein>
    <recommendedName>
        <fullName evidence="11">Zinc metalloprotease</fullName>
        <ecNumber evidence="11">3.4.24.-</ecNumber>
    </recommendedName>
</protein>
<comment type="similarity">
    <text evidence="3 11">Belongs to the peptidase M50B family.</text>
</comment>
<evidence type="ECO:0000256" key="1">
    <source>
        <dbReference type="ARBA" id="ARBA00001947"/>
    </source>
</evidence>
<keyword evidence="4 13" id="KW-0645">Protease</keyword>
<evidence type="ECO:0000259" key="12">
    <source>
        <dbReference type="PROSITE" id="PS50106"/>
    </source>
</evidence>
<name>A0A1W1VQ89_9FIRM</name>
<gene>
    <name evidence="13" type="ORF">SAMN00808754_1263</name>
</gene>
<evidence type="ECO:0000256" key="2">
    <source>
        <dbReference type="ARBA" id="ARBA00004141"/>
    </source>
</evidence>
<feature type="transmembrane region" description="Helical" evidence="11">
    <location>
        <begin position="90"/>
        <end position="116"/>
    </location>
</feature>
<dbReference type="Pfam" id="PF17820">
    <property type="entry name" value="PDZ_6"/>
    <property type="match status" value="1"/>
</dbReference>
<evidence type="ECO:0000256" key="6">
    <source>
        <dbReference type="ARBA" id="ARBA00022801"/>
    </source>
</evidence>
<keyword evidence="10 11" id="KW-0472">Membrane</keyword>
<dbReference type="NCBIfam" id="TIGR00054">
    <property type="entry name" value="RIP metalloprotease RseP"/>
    <property type="match status" value="1"/>
</dbReference>
<comment type="cofactor">
    <cofactor evidence="1 11">
        <name>Zn(2+)</name>
        <dbReference type="ChEBI" id="CHEBI:29105"/>
    </cofactor>
</comment>
<evidence type="ECO:0000256" key="3">
    <source>
        <dbReference type="ARBA" id="ARBA00007931"/>
    </source>
</evidence>
<feature type="transmembrane region" description="Helical" evidence="11">
    <location>
        <begin position="255"/>
        <end position="280"/>
    </location>
</feature>
<keyword evidence="14" id="KW-1185">Reference proteome</keyword>
<proteinExistence type="inferred from homology"/>
<keyword evidence="5 11" id="KW-0812">Transmembrane</keyword>
<dbReference type="PROSITE" id="PS50106">
    <property type="entry name" value="PDZ"/>
    <property type="match status" value="1"/>
</dbReference>
<evidence type="ECO:0000313" key="13">
    <source>
        <dbReference type="EMBL" id="SMB95519.1"/>
    </source>
</evidence>
<feature type="domain" description="PDZ" evidence="12">
    <location>
        <begin position="114"/>
        <end position="177"/>
    </location>
</feature>
<dbReference type="GO" id="GO:0006508">
    <property type="term" value="P:proteolysis"/>
    <property type="evidence" value="ECO:0007669"/>
    <property type="project" value="UniProtKB-KW"/>
</dbReference>
<sequence>MSILWSLLVFSLLILAHELGHFLVAKRVGIRVEEFALGMGPVIARVKRGETVYSLRAFPLGGFNRMAGMEEKDADDPRGFNRQPVTARMAVIAAGSGMNFLLAIFLFIFVFMVIGLPVDKNIVGRVEPGRPAALAGIKPGDKIVAIEGVAVNSWSDIVQEIYRRPEQDITLEIERQGERLKVVVRSERDPHSGVGLIGIGPSWERQGLLKSVRLGFSQAVAVTGMILMSLIEMITGKTAPEIVGPVGIVQLVSQAASFGWINVLNFTAVLSLDLGLINLLPIPALDGSRLTFLIWEGLRGRPIDPAKENFIHLIGFALLMGLLLLITYQDLVRLLG</sequence>
<dbReference type="InterPro" id="IPR036034">
    <property type="entry name" value="PDZ_sf"/>
</dbReference>
<dbReference type="Proteomes" id="UP000192569">
    <property type="component" value="Chromosome I"/>
</dbReference>
<dbReference type="InterPro" id="IPR008915">
    <property type="entry name" value="Peptidase_M50"/>
</dbReference>
<evidence type="ECO:0000256" key="5">
    <source>
        <dbReference type="ARBA" id="ARBA00022692"/>
    </source>
</evidence>
<dbReference type="CDD" id="cd23081">
    <property type="entry name" value="cpPDZ_EcRseP-like"/>
    <property type="match status" value="1"/>
</dbReference>
<evidence type="ECO:0000256" key="7">
    <source>
        <dbReference type="ARBA" id="ARBA00022833"/>
    </source>
</evidence>
<keyword evidence="8 11" id="KW-1133">Transmembrane helix</keyword>
<accession>A0A1W1VQ89</accession>
<dbReference type="InterPro" id="IPR001478">
    <property type="entry name" value="PDZ"/>
</dbReference>
<evidence type="ECO:0000256" key="9">
    <source>
        <dbReference type="ARBA" id="ARBA00023049"/>
    </source>
</evidence>
<dbReference type="PANTHER" id="PTHR42837">
    <property type="entry name" value="REGULATOR OF SIGMA-E PROTEASE RSEP"/>
    <property type="match status" value="1"/>
</dbReference>
<dbReference type="GO" id="GO:0004222">
    <property type="term" value="F:metalloendopeptidase activity"/>
    <property type="evidence" value="ECO:0007669"/>
    <property type="project" value="InterPro"/>
</dbReference>
<dbReference type="InterPro" id="IPR004387">
    <property type="entry name" value="Pept_M50_Zn"/>
</dbReference>
<evidence type="ECO:0000256" key="8">
    <source>
        <dbReference type="ARBA" id="ARBA00022989"/>
    </source>
</evidence>
<dbReference type="AlphaFoldDB" id="A0A1W1VQ89"/>
<dbReference type="GO" id="GO:0046872">
    <property type="term" value="F:metal ion binding"/>
    <property type="evidence" value="ECO:0007669"/>
    <property type="project" value="UniProtKB-KW"/>
</dbReference>
<feature type="transmembrane region" description="Helical" evidence="11">
    <location>
        <begin position="214"/>
        <end position="235"/>
    </location>
</feature>
<keyword evidence="7 11" id="KW-0862">Zinc</keyword>
<evidence type="ECO:0000256" key="10">
    <source>
        <dbReference type="ARBA" id="ARBA00023136"/>
    </source>
</evidence>
<evidence type="ECO:0000256" key="11">
    <source>
        <dbReference type="RuleBase" id="RU362031"/>
    </source>
</evidence>
<evidence type="ECO:0000313" key="14">
    <source>
        <dbReference type="Proteomes" id="UP000192569"/>
    </source>
</evidence>
<dbReference type="Pfam" id="PF02163">
    <property type="entry name" value="Peptidase_M50"/>
    <property type="match status" value="1"/>
</dbReference>
<dbReference type="OrthoDB" id="9782003at2"/>
<keyword evidence="9 11" id="KW-0482">Metalloprotease</keyword>
<dbReference type="CDD" id="cd06163">
    <property type="entry name" value="S2P-M50_PDZ_RseP-like"/>
    <property type="match status" value="1"/>
</dbReference>
<keyword evidence="11" id="KW-0479">Metal-binding</keyword>
<dbReference type="SUPFAM" id="SSF50156">
    <property type="entry name" value="PDZ domain-like"/>
    <property type="match status" value="1"/>
</dbReference>
<dbReference type="EC" id="3.4.24.-" evidence="11"/>
<dbReference type="EMBL" id="LT838272">
    <property type="protein sequence ID" value="SMB95519.1"/>
    <property type="molecule type" value="Genomic_DNA"/>
</dbReference>
<dbReference type="STRING" id="698762.SAMN00808754_1263"/>